<protein>
    <submittedName>
        <fullName evidence="2">Methyltransferase domain-containing protein</fullName>
    </submittedName>
</protein>
<feature type="domain" description="Methyltransferase" evidence="1">
    <location>
        <begin position="73"/>
        <end position="171"/>
    </location>
</feature>
<dbReference type="GO" id="GO:0032259">
    <property type="term" value="P:methylation"/>
    <property type="evidence" value="ECO:0007669"/>
    <property type="project" value="UniProtKB-KW"/>
</dbReference>
<keyword evidence="2" id="KW-0489">Methyltransferase</keyword>
<dbReference type="OrthoDB" id="3172472at2"/>
<dbReference type="CDD" id="cd02440">
    <property type="entry name" value="AdoMet_MTases"/>
    <property type="match status" value="1"/>
</dbReference>
<dbReference type="NCBIfam" id="NF041820">
    <property type="entry name" value="daptide_MTase"/>
    <property type="match status" value="1"/>
</dbReference>
<comment type="caution">
    <text evidence="2">The sequence shown here is derived from an EMBL/GenBank/DDBJ whole genome shotgun (WGS) entry which is preliminary data.</text>
</comment>
<dbReference type="Gene3D" id="3.40.50.150">
    <property type="entry name" value="Vaccinia Virus protein VP39"/>
    <property type="match status" value="1"/>
</dbReference>
<keyword evidence="2" id="KW-0808">Transferase</keyword>
<gene>
    <name evidence="2" type="ORF">GB881_16730</name>
</gene>
<dbReference type="InterPro" id="IPR041698">
    <property type="entry name" value="Methyltransf_25"/>
</dbReference>
<dbReference type="GO" id="GO:0008168">
    <property type="term" value="F:methyltransferase activity"/>
    <property type="evidence" value="ECO:0007669"/>
    <property type="project" value="UniProtKB-KW"/>
</dbReference>
<dbReference type="EMBL" id="WHPC01000098">
    <property type="protein sequence ID" value="MPV38665.1"/>
    <property type="molecule type" value="Genomic_DNA"/>
</dbReference>
<evidence type="ECO:0000259" key="1">
    <source>
        <dbReference type="Pfam" id="PF13649"/>
    </source>
</evidence>
<dbReference type="InterPro" id="IPR029063">
    <property type="entry name" value="SAM-dependent_MTases_sf"/>
</dbReference>
<evidence type="ECO:0000313" key="2">
    <source>
        <dbReference type="EMBL" id="MPV38665.1"/>
    </source>
</evidence>
<dbReference type="Pfam" id="PF13649">
    <property type="entry name" value="Methyltransf_25"/>
    <property type="match status" value="1"/>
</dbReference>
<evidence type="ECO:0000313" key="3">
    <source>
        <dbReference type="Proteomes" id="UP000437709"/>
    </source>
</evidence>
<dbReference type="InterPro" id="IPR049690">
    <property type="entry name" value="Daptide_MTase"/>
</dbReference>
<reference evidence="2 3" key="1">
    <citation type="submission" date="2019-10" db="EMBL/GenBank/DDBJ databases">
        <title>Georgenia wutianyii sp. nov. and Georgenia yuyongxinii sp. nov. isolated from plateau pika (Ochotona curzoniae) in the Qinghai-Tibet plateau of China.</title>
        <authorList>
            <person name="Tian Z."/>
        </authorList>
    </citation>
    <scope>NUCLEOTIDE SEQUENCE [LARGE SCALE GENOMIC DNA]</scope>
    <source>
        <strain evidence="2 3">JCM 19765</strain>
    </source>
</reference>
<dbReference type="Proteomes" id="UP000437709">
    <property type="component" value="Unassembled WGS sequence"/>
</dbReference>
<proteinExistence type="predicted"/>
<sequence length="288" mass="30445">MAALTTAGPDHNQLTACEIPGAAGAMVRELGPRATVHGFDDEAGARIHGDLLDGDLAEVREVLRAVLDVPGCVLDLAAGSGHLTMPLLALRREVTAADSSPHRLAGLRRRLRDAPAAMRARCATAYVDLDGFALGTRFAVIVLGASMVAGLDVEGRARLFGCVREHLAPGGRFLLSTVDHGELALPTETESAVRTPGGKVYRVHEYWEPGASSWFLTAYPARLSTGIMPVCAVRRHVVDVTQLQAELGQAGLTVVSTTALPVAGARHRPVLVEAVRSEDRGPAYPFLA</sequence>
<accession>A0A6N7EQ80</accession>
<keyword evidence="3" id="KW-1185">Reference proteome</keyword>
<dbReference type="RefSeq" id="WP_152194258.1">
    <property type="nucleotide sequence ID" value="NZ_VUKD01000001.1"/>
</dbReference>
<dbReference type="AlphaFoldDB" id="A0A6N7EQ80"/>
<name>A0A6N7EQ80_9MICO</name>
<dbReference type="SUPFAM" id="SSF53335">
    <property type="entry name" value="S-adenosyl-L-methionine-dependent methyltransferases"/>
    <property type="match status" value="1"/>
</dbReference>
<organism evidence="2 3">
    <name type="scientific">Georgenia subflava</name>
    <dbReference type="NCBI Taxonomy" id="1622177"/>
    <lineage>
        <taxon>Bacteria</taxon>
        <taxon>Bacillati</taxon>
        <taxon>Actinomycetota</taxon>
        <taxon>Actinomycetes</taxon>
        <taxon>Micrococcales</taxon>
        <taxon>Bogoriellaceae</taxon>
        <taxon>Georgenia</taxon>
    </lineage>
</organism>